<feature type="compositionally biased region" description="Basic and acidic residues" evidence="5">
    <location>
        <begin position="258"/>
        <end position="272"/>
    </location>
</feature>
<feature type="compositionally biased region" description="Acidic residues" evidence="5">
    <location>
        <begin position="57"/>
        <end position="66"/>
    </location>
</feature>
<evidence type="ECO:0000313" key="7">
    <source>
        <dbReference type="Proteomes" id="UP001472866"/>
    </source>
</evidence>
<proteinExistence type="predicted"/>
<protein>
    <submittedName>
        <fullName evidence="6">IQ domain-containing protein IQM5</fullName>
    </submittedName>
</protein>
<dbReference type="PROSITE" id="PS50096">
    <property type="entry name" value="IQ"/>
    <property type="match status" value="1"/>
</dbReference>
<dbReference type="AlphaFoldDB" id="A0AAX4PER4"/>
<evidence type="ECO:0000256" key="3">
    <source>
        <dbReference type="ARBA" id="ARBA00022490"/>
    </source>
</evidence>
<evidence type="ECO:0000256" key="2">
    <source>
        <dbReference type="ARBA" id="ARBA00004496"/>
    </source>
</evidence>
<evidence type="ECO:0000256" key="1">
    <source>
        <dbReference type="ARBA" id="ARBA00004123"/>
    </source>
</evidence>
<dbReference type="PANTHER" id="PTHR31250">
    <property type="entry name" value="IQ DOMAIN-CONTAINING PROTEIN IQM3"/>
    <property type="match status" value="1"/>
</dbReference>
<feature type="region of interest" description="Disordered" evidence="5">
    <location>
        <begin position="258"/>
        <end position="286"/>
    </location>
</feature>
<keyword evidence="7" id="KW-1185">Reference proteome</keyword>
<dbReference type="GO" id="GO:0005634">
    <property type="term" value="C:nucleus"/>
    <property type="evidence" value="ECO:0007669"/>
    <property type="project" value="UniProtKB-SubCell"/>
</dbReference>
<sequence length="383" mass="43248">MVFGLLSSEENLFSVLVTMPVKDVEREERAAIRLQASVKGYRSRKAFQEVKTYPASVEEDGNEEEHEASGTGRGSIPRSSSAASLKECVRKTVDLFRRKRVVREAAILGKGMAQSYSASDLLLPQGENGEGPKGGERAGRATRKKVVFLSSQGTLRRESLDIPSVQSMPLKKKHWLEAVDAKHRYGSNLSRYYEVWKDSDTQENFFFWLDRGGGSKVELSDCPRSVLDSQTIKYCDKRERERYEVVIKDGIMSYKRTGERVHTMDSRRREPDPVTSPGGSPETDADDIKQDDTWIFVCSPEGRVYVGRKRLNVSPRFQHSSFLAGGAALAAGQMDVDHGNVVEVRAFSGHYRPKRENLLAFLQMLHERGVDTTQVKFRQFKNK</sequence>
<dbReference type="EMBL" id="CP151510">
    <property type="protein sequence ID" value="WZN64855.1"/>
    <property type="molecule type" value="Genomic_DNA"/>
</dbReference>
<dbReference type="InterPro" id="IPR044159">
    <property type="entry name" value="IQM"/>
</dbReference>
<dbReference type="SMART" id="SM00015">
    <property type="entry name" value="IQ"/>
    <property type="match status" value="1"/>
</dbReference>
<dbReference type="GO" id="GO:0005737">
    <property type="term" value="C:cytoplasm"/>
    <property type="evidence" value="ECO:0007669"/>
    <property type="project" value="UniProtKB-SubCell"/>
</dbReference>
<keyword evidence="4" id="KW-0539">Nucleus</keyword>
<gene>
    <name evidence="6" type="ORF">HKI87_10g64120</name>
</gene>
<evidence type="ECO:0000256" key="5">
    <source>
        <dbReference type="SAM" id="MobiDB-lite"/>
    </source>
</evidence>
<accession>A0AAX4PER4</accession>
<feature type="region of interest" description="Disordered" evidence="5">
    <location>
        <begin position="52"/>
        <end position="81"/>
    </location>
</feature>
<organism evidence="6 7">
    <name type="scientific">Chloropicon roscoffensis</name>
    <dbReference type="NCBI Taxonomy" id="1461544"/>
    <lineage>
        <taxon>Eukaryota</taxon>
        <taxon>Viridiplantae</taxon>
        <taxon>Chlorophyta</taxon>
        <taxon>Chloropicophyceae</taxon>
        <taxon>Chloropicales</taxon>
        <taxon>Chloropicaceae</taxon>
        <taxon>Chloropicon</taxon>
    </lineage>
</organism>
<dbReference type="PANTHER" id="PTHR31250:SF27">
    <property type="entry name" value="IQ DOMAIN-CONTAINING PROTEIN IQM5"/>
    <property type="match status" value="1"/>
</dbReference>
<keyword evidence="3" id="KW-0963">Cytoplasm</keyword>
<dbReference type="InterPro" id="IPR000048">
    <property type="entry name" value="IQ_motif_EF-hand-BS"/>
</dbReference>
<comment type="subcellular location">
    <subcellularLocation>
        <location evidence="2">Cytoplasm</location>
    </subcellularLocation>
    <subcellularLocation>
        <location evidence="1">Nucleus</location>
    </subcellularLocation>
</comment>
<name>A0AAX4PER4_9CHLO</name>
<evidence type="ECO:0000256" key="4">
    <source>
        <dbReference type="ARBA" id="ARBA00023242"/>
    </source>
</evidence>
<dbReference type="Proteomes" id="UP001472866">
    <property type="component" value="Chromosome 10"/>
</dbReference>
<reference evidence="6 7" key="1">
    <citation type="submission" date="2024-03" db="EMBL/GenBank/DDBJ databases">
        <title>Complete genome sequence of the green alga Chloropicon roscoffensis RCC1871.</title>
        <authorList>
            <person name="Lemieux C."/>
            <person name="Pombert J.-F."/>
            <person name="Otis C."/>
            <person name="Turmel M."/>
        </authorList>
    </citation>
    <scope>NUCLEOTIDE SEQUENCE [LARGE SCALE GENOMIC DNA]</scope>
    <source>
        <strain evidence="6 7">RCC1871</strain>
    </source>
</reference>
<evidence type="ECO:0000313" key="6">
    <source>
        <dbReference type="EMBL" id="WZN64855.1"/>
    </source>
</evidence>